<dbReference type="Pfam" id="PF14403">
    <property type="entry name" value="CP_ATPgrasp_2"/>
    <property type="match status" value="1"/>
</dbReference>
<proteinExistence type="predicted"/>
<dbReference type="PANTHER" id="PTHR34595">
    <property type="entry name" value="BLR5612 PROTEIN"/>
    <property type="match status" value="1"/>
</dbReference>
<gene>
    <name evidence="3" type="ORF">DI623_08370</name>
</gene>
<accession>A0A2W5A687</accession>
<dbReference type="InterPro" id="IPR051680">
    <property type="entry name" value="ATP-dep_Glu-Cys_Ligase-2"/>
</dbReference>
<dbReference type="Gene3D" id="3.30.1490.270">
    <property type="match status" value="1"/>
</dbReference>
<comment type="caution">
    <text evidence="3">The sequence shown here is derived from an EMBL/GenBank/DDBJ whole genome shotgun (WGS) entry which is preliminary data.</text>
</comment>
<dbReference type="PANTHER" id="PTHR34595:SF2">
    <property type="entry name" value="BLR2978 PROTEIN"/>
    <property type="match status" value="1"/>
</dbReference>
<evidence type="ECO:0000259" key="2">
    <source>
        <dbReference type="Pfam" id="PF14403"/>
    </source>
</evidence>
<sequence length="513" mass="54497">MAAGNVVVANAPGAGVLESPAISAFLPRLSVRLTGRDLLIPNIATWWCGGAEELDHVRDNFDAMVIGRAFAATPRGLDGGRARIGAEIEGAERAALLADLARRPMDYVGQEVVRLSTMATVAEGKLAPRPFTLRVFAARDADGRWRVMPGGFARIGDNADTRAAVMGDGDRSADVIVVSDCPVERVSLLPAGDSVQIRRNPGTLPSRVADNLYWLGRYLERGEATLAMVRTALGASTDADADGGAGLSAETTARLRALLVASGAAFARSQAGERNIVQLAHAALDDEEETASVRTLLGLARAIGEGSRERLSGDFWRLLDAGPARGRGMVERSGALQQRFAALAGLAAEHMARTDAWRFHDLGRRLERGVTICRLLRAFAGVDASADDLTALLDLAGSQISYRQRYLTGLAIAPARDLVTLDPSNPRSLAYQVDRIAEHLKALPTLRDDGMAEEHQAVATQLAAAIATAEAATLEGDAVQAIENRLLALSDAVSRRFFLRGAETIRAPGFTLA</sequence>
<protein>
    <submittedName>
        <fullName evidence="3">Uncharacterized protein</fullName>
    </submittedName>
</protein>
<dbReference type="Proteomes" id="UP000249066">
    <property type="component" value="Unassembled WGS sequence"/>
</dbReference>
<dbReference type="InterPro" id="IPR025841">
    <property type="entry name" value="CP_ATPgrasp_2"/>
</dbReference>
<name>A0A2W5A687_9SPHN</name>
<feature type="domain" description="Circularly permuted ATP-grasp type 2" evidence="2">
    <location>
        <begin position="2"/>
        <end position="155"/>
    </location>
</feature>
<evidence type="ECO:0000313" key="4">
    <source>
        <dbReference type="Proteomes" id="UP000249066"/>
    </source>
</evidence>
<feature type="non-terminal residue" evidence="3">
    <location>
        <position position="1"/>
    </location>
</feature>
<reference evidence="3 4" key="1">
    <citation type="submission" date="2017-08" db="EMBL/GenBank/DDBJ databases">
        <title>Infants hospitalized years apart are colonized by the same room-sourced microbial strains.</title>
        <authorList>
            <person name="Brooks B."/>
            <person name="Olm M.R."/>
            <person name="Firek B.A."/>
            <person name="Baker R."/>
            <person name="Thomas B.C."/>
            <person name="Morowitz M.J."/>
            <person name="Banfield J.F."/>
        </authorList>
    </citation>
    <scope>NUCLEOTIDE SEQUENCE [LARGE SCALE GENOMIC DNA]</scope>
    <source>
        <strain evidence="3">S2_018_000_R2_101</strain>
    </source>
</reference>
<dbReference type="EMBL" id="QFNN01000040">
    <property type="protein sequence ID" value="PZO89963.1"/>
    <property type="molecule type" value="Genomic_DNA"/>
</dbReference>
<evidence type="ECO:0000313" key="3">
    <source>
        <dbReference type="EMBL" id="PZO89963.1"/>
    </source>
</evidence>
<evidence type="ECO:0000259" key="1">
    <source>
        <dbReference type="Pfam" id="PF04168"/>
    </source>
</evidence>
<feature type="domain" description="DUF403" evidence="1">
    <location>
        <begin position="204"/>
        <end position="498"/>
    </location>
</feature>
<dbReference type="Pfam" id="PF04168">
    <property type="entry name" value="Alpha-E"/>
    <property type="match status" value="1"/>
</dbReference>
<dbReference type="InterPro" id="IPR007296">
    <property type="entry name" value="DUF403"/>
</dbReference>
<dbReference type="AlphaFoldDB" id="A0A2W5A687"/>
<organism evidence="3 4">
    <name type="scientific">Sphingomonas sanxanigenens</name>
    <dbReference type="NCBI Taxonomy" id="397260"/>
    <lineage>
        <taxon>Bacteria</taxon>
        <taxon>Pseudomonadati</taxon>
        <taxon>Pseudomonadota</taxon>
        <taxon>Alphaproteobacteria</taxon>
        <taxon>Sphingomonadales</taxon>
        <taxon>Sphingomonadaceae</taxon>
        <taxon>Sphingomonas</taxon>
    </lineage>
</organism>